<dbReference type="CDD" id="cd15482">
    <property type="entry name" value="Sialidase_non-viral"/>
    <property type="match status" value="1"/>
</dbReference>
<dbReference type="Pfam" id="PF02012">
    <property type="entry name" value="BNR"/>
    <property type="match status" value="1"/>
</dbReference>
<dbReference type="EMBL" id="BMDW01000005">
    <property type="protein sequence ID" value="GGA42664.1"/>
    <property type="molecule type" value="Genomic_DNA"/>
</dbReference>
<evidence type="ECO:0000313" key="3">
    <source>
        <dbReference type="Proteomes" id="UP000618591"/>
    </source>
</evidence>
<protein>
    <recommendedName>
        <fullName evidence="4">Photosynthesis system II assembly factor Ycf48/Hcf136-like domain-containing protein</fullName>
    </recommendedName>
</protein>
<dbReference type="Gene3D" id="2.130.10.10">
    <property type="entry name" value="YVTN repeat-like/Quinoprotein amine dehydrogenase"/>
    <property type="match status" value="2"/>
</dbReference>
<evidence type="ECO:0000313" key="2">
    <source>
        <dbReference type="EMBL" id="GGA42664.1"/>
    </source>
</evidence>
<sequence length="378" mass="40396">MPIDRRDMLGGLLGTALAAAPATRALAQGAPAAAPPATGWTKLPTEPYPGKQDDIVFVSRSVGWYGNGKGRVYGTTDGGDSWTKLLDKPGTFVRALGFVDERVGILGNIGPGSFPGVTDTNPLYRTTDGGKSWSPVTRITGPAPAGICAIDVLRQPFVNSGVLDYRVTLRAGGRVGGPAHLLTSTDLGQSWVSQDMTASTAMILDVHFVNEKIGFIAGASDADVSVSNAVVLKTRDGGKTWRRVYVSKRPFEITWKLAFPSPKIGYVTVQNYNPDAGVVDRVVAKTTDGGETWQEIPLVKDHRVQQLGIGFVDERHGWVGAAPGGFETEDGGATWRPVDMGRAVNKLRIIRDENGTRVVAIGVDVRRLDLPPAKRALR</sequence>
<name>A0ABQ1GFL9_9SPHN</name>
<dbReference type="RefSeq" id="WP_188445891.1">
    <property type="nucleotide sequence ID" value="NZ_BMDW01000005.1"/>
</dbReference>
<accession>A0ABQ1GFL9</accession>
<proteinExistence type="predicted"/>
<feature type="signal peptide" evidence="1">
    <location>
        <begin position="1"/>
        <end position="27"/>
    </location>
</feature>
<dbReference type="Proteomes" id="UP000618591">
    <property type="component" value="Unassembled WGS sequence"/>
</dbReference>
<reference evidence="3" key="1">
    <citation type="journal article" date="2019" name="Int. J. Syst. Evol. Microbiol.">
        <title>The Global Catalogue of Microorganisms (GCM) 10K type strain sequencing project: providing services to taxonomists for standard genome sequencing and annotation.</title>
        <authorList>
            <consortium name="The Broad Institute Genomics Platform"/>
            <consortium name="The Broad Institute Genome Sequencing Center for Infectious Disease"/>
            <person name="Wu L."/>
            <person name="Ma J."/>
        </authorList>
    </citation>
    <scope>NUCLEOTIDE SEQUENCE [LARGE SCALE GENOMIC DNA]</scope>
    <source>
        <strain evidence="3">CGMCC 1.10106</strain>
    </source>
</reference>
<dbReference type="InterPro" id="IPR015943">
    <property type="entry name" value="WD40/YVTN_repeat-like_dom_sf"/>
</dbReference>
<dbReference type="PANTHER" id="PTHR47199">
    <property type="entry name" value="PHOTOSYSTEM II STABILITY/ASSEMBLY FACTOR HCF136, CHLOROPLASTIC"/>
    <property type="match status" value="1"/>
</dbReference>
<gene>
    <name evidence="2" type="ORF">GCM10011395_11200</name>
</gene>
<keyword evidence="1" id="KW-0732">Signal</keyword>
<dbReference type="InterPro" id="IPR002860">
    <property type="entry name" value="BNR_rpt"/>
</dbReference>
<keyword evidence="3" id="KW-1185">Reference proteome</keyword>
<dbReference type="PANTHER" id="PTHR47199:SF2">
    <property type="entry name" value="PHOTOSYSTEM II STABILITY_ASSEMBLY FACTOR HCF136, CHLOROPLASTIC"/>
    <property type="match status" value="1"/>
</dbReference>
<evidence type="ECO:0008006" key="4">
    <source>
        <dbReference type="Google" id="ProtNLM"/>
    </source>
</evidence>
<dbReference type="SUPFAM" id="SSF110296">
    <property type="entry name" value="Oligoxyloglucan reducing end-specific cellobiohydrolase"/>
    <property type="match status" value="1"/>
</dbReference>
<comment type="caution">
    <text evidence="2">The sequence shown here is derived from an EMBL/GenBank/DDBJ whole genome shotgun (WGS) entry which is preliminary data.</text>
</comment>
<feature type="chain" id="PRO_5046100756" description="Photosynthesis system II assembly factor Ycf48/Hcf136-like domain-containing protein" evidence="1">
    <location>
        <begin position="28"/>
        <end position="378"/>
    </location>
</feature>
<organism evidence="2 3">
    <name type="scientific">Sphingomonas psychrolutea</name>
    <dbReference type="NCBI Taxonomy" id="1259676"/>
    <lineage>
        <taxon>Bacteria</taxon>
        <taxon>Pseudomonadati</taxon>
        <taxon>Pseudomonadota</taxon>
        <taxon>Alphaproteobacteria</taxon>
        <taxon>Sphingomonadales</taxon>
        <taxon>Sphingomonadaceae</taxon>
        <taxon>Sphingomonas</taxon>
    </lineage>
</organism>
<evidence type="ECO:0000256" key="1">
    <source>
        <dbReference type="SAM" id="SignalP"/>
    </source>
</evidence>
<dbReference type="PROSITE" id="PS51318">
    <property type="entry name" value="TAT"/>
    <property type="match status" value="1"/>
</dbReference>
<dbReference type="InterPro" id="IPR006311">
    <property type="entry name" value="TAT_signal"/>
</dbReference>